<dbReference type="Proteomes" id="UP001152607">
    <property type="component" value="Unassembled WGS sequence"/>
</dbReference>
<dbReference type="EMBL" id="CAOQHR010000009">
    <property type="protein sequence ID" value="CAI6339840.1"/>
    <property type="molecule type" value="Genomic_DNA"/>
</dbReference>
<evidence type="ECO:0000313" key="3">
    <source>
        <dbReference type="EMBL" id="CAI6339840.1"/>
    </source>
</evidence>
<gene>
    <name evidence="3" type="ORF">PDIGIT_LOCUS13004</name>
</gene>
<evidence type="ECO:0000259" key="2">
    <source>
        <dbReference type="Pfam" id="PF12697"/>
    </source>
</evidence>
<proteinExistence type="predicted"/>
<dbReference type="SUPFAM" id="SSF53474">
    <property type="entry name" value="alpha/beta-Hydrolases"/>
    <property type="match status" value="1"/>
</dbReference>
<name>A0A9W4UPP0_9PLEO</name>
<dbReference type="Pfam" id="PF12697">
    <property type="entry name" value="Abhydrolase_6"/>
    <property type="match status" value="1"/>
</dbReference>
<protein>
    <recommendedName>
        <fullName evidence="2">AB hydrolase-1 domain-containing protein</fullName>
    </recommendedName>
</protein>
<dbReference type="AlphaFoldDB" id="A0A9W4UPP0"/>
<feature type="chain" id="PRO_5040768513" description="AB hydrolase-1 domain-containing protein" evidence="1">
    <location>
        <begin position="24"/>
        <end position="391"/>
    </location>
</feature>
<keyword evidence="4" id="KW-1185">Reference proteome</keyword>
<evidence type="ECO:0000256" key="1">
    <source>
        <dbReference type="SAM" id="SignalP"/>
    </source>
</evidence>
<reference evidence="3" key="1">
    <citation type="submission" date="2023-01" db="EMBL/GenBank/DDBJ databases">
        <authorList>
            <person name="Van Ghelder C."/>
            <person name="Rancurel C."/>
        </authorList>
    </citation>
    <scope>NUCLEOTIDE SEQUENCE</scope>
    <source>
        <strain evidence="3">CNCM I-4278</strain>
    </source>
</reference>
<dbReference type="Gene3D" id="3.40.50.1820">
    <property type="entry name" value="alpha/beta hydrolase"/>
    <property type="match status" value="1"/>
</dbReference>
<feature type="signal peptide" evidence="1">
    <location>
        <begin position="1"/>
        <end position="23"/>
    </location>
</feature>
<sequence length="391" mass="42772">MAFHRRVQMGLLLAAAGIANVAATKQCVEFELPISVDTTNEHYNIRRVDNDVDAVQWALDSSIWNQTFGKIIDHVNITTTYNISAELCVPSEKSDKSDILQIAVHGNAWDKRAWDVQVRPEQQSYVDAAIAKGYSILTFDRIGTGQSTLVNAYDDAQPNTEIEILAQITTLARSGKLLSGATIISNTTAIPSPTPKKIVHVGHSFGSLLIFGLLKKQGDLSDGALLTGFLNSSHLRDVPVATFEHAYAATHDPARFGTFGSGYVVLTSLNTLQKLYFTKATLDAELLEYTERIKQPEPVAVYASAGQVFGSENTNLFRGPVQLIAGEADFVTCNGYCPGTYDEEEMKDQWFQNAANLTVYIAPDTAHVLNVATSASATYKKMLDYLEEHGL</sequence>
<comment type="caution">
    <text evidence="3">The sequence shown here is derived from an EMBL/GenBank/DDBJ whole genome shotgun (WGS) entry which is preliminary data.</text>
</comment>
<dbReference type="InterPro" id="IPR029058">
    <property type="entry name" value="AB_hydrolase_fold"/>
</dbReference>
<organism evidence="3 4">
    <name type="scientific">Periconia digitata</name>
    <dbReference type="NCBI Taxonomy" id="1303443"/>
    <lineage>
        <taxon>Eukaryota</taxon>
        <taxon>Fungi</taxon>
        <taxon>Dikarya</taxon>
        <taxon>Ascomycota</taxon>
        <taxon>Pezizomycotina</taxon>
        <taxon>Dothideomycetes</taxon>
        <taxon>Pleosporomycetidae</taxon>
        <taxon>Pleosporales</taxon>
        <taxon>Massarineae</taxon>
        <taxon>Periconiaceae</taxon>
        <taxon>Periconia</taxon>
    </lineage>
</organism>
<evidence type="ECO:0000313" key="4">
    <source>
        <dbReference type="Proteomes" id="UP001152607"/>
    </source>
</evidence>
<keyword evidence="1" id="KW-0732">Signal</keyword>
<dbReference type="OrthoDB" id="190201at2759"/>
<feature type="domain" description="AB hydrolase-1" evidence="2">
    <location>
        <begin position="104"/>
        <end position="371"/>
    </location>
</feature>
<accession>A0A9W4UPP0</accession>
<dbReference type="InterPro" id="IPR000073">
    <property type="entry name" value="AB_hydrolase_1"/>
</dbReference>